<dbReference type="EMBL" id="AP022561">
    <property type="protein sequence ID" value="BBX09627.1"/>
    <property type="molecule type" value="Genomic_DNA"/>
</dbReference>
<evidence type="ECO:0000313" key="3">
    <source>
        <dbReference type="Proteomes" id="UP000467327"/>
    </source>
</evidence>
<proteinExistence type="predicted"/>
<evidence type="ECO:0000256" key="1">
    <source>
        <dbReference type="SAM" id="MobiDB-lite"/>
    </source>
</evidence>
<reference evidence="2 3" key="1">
    <citation type="journal article" date="2019" name="Emerg. Microbes Infect.">
        <title>Comprehensive subspecies identification of 175 nontuberculous mycobacteria species based on 7547 genomic profiles.</title>
        <authorList>
            <person name="Matsumoto Y."/>
            <person name="Kinjo T."/>
            <person name="Motooka D."/>
            <person name="Nabeya D."/>
            <person name="Jung N."/>
            <person name="Uechi K."/>
            <person name="Horii T."/>
            <person name="Iida T."/>
            <person name="Fujita J."/>
            <person name="Nakamura S."/>
        </authorList>
    </citation>
    <scope>NUCLEOTIDE SEQUENCE [LARGE SCALE GENOMIC DNA]</scope>
    <source>
        <strain evidence="2 3">JCM 6376</strain>
    </source>
</reference>
<organism evidence="2 3">
    <name type="scientific">Mycolicibacterium aichiense</name>
    <dbReference type="NCBI Taxonomy" id="1799"/>
    <lineage>
        <taxon>Bacteria</taxon>
        <taxon>Bacillati</taxon>
        <taxon>Actinomycetota</taxon>
        <taxon>Actinomycetes</taxon>
        <taxon>Mycobacteriales</taxon>
        <taxon>Mycobacteriaceae</taxon>
        <taxon>Mycolicibacterium</taxon>
    </lineage>
</organism>
<evidence type="ECO:0000313" key="2">
    <source>
        <dbReference type="EMBL" id="BBX09627.1"/>
    </source>
</evidence>
<keyword evidence="3" id="KW-1185">Reference proteome</keyword>
<dbReference type="KEGG" id="maic:MAIC_44300"/>
<sequence length="98" mass="9664">MSVAGSPPLASIHFFVAMQACAYCSSVDSAGASIRVVTPPGDVPTVPDGAAASVDCAPLLDGAEVVDGGCPPPPDEHAVSTAATPATHAAAADKERHR</sequence>
<accession>A0AAD1HQ19</accession>
<feature type="region of interest" description="Disordered" evidence="1">
    <location>
        <begin position="70"/>
        <end position="98"/>
    </location>
</feature>
<dbReference type="Proteomes" id="UP000467327">
    <property type="component" value="Chromosome"/>
</dbReference>
<dbReference type="AlphaFoldDB" id="A0AAD1HQ19"/>
<gene>
    <name evidence="2" type="ORF">MAIC_44300</name>
</gene>
<name>A0AAD1HQ19_9MYCO</name>
<feature type="compositionally biased region" description="Low complexity" evidence="1">
    <location>
        <begin position="79"/>
        <end position="90"/>
    </location>
</feature>
<protein>
    <submittedName>
        <fullName evidence="2">Uncharacterized protein</fullName>
    </submittedName>
</protein>